<dbReference type="PIRSF" id="PIRSF001390">
    <property type="entry name" value="Dipicolinate_synth_subunit_B"/>
    <property type="match status" value="1"/>
</dbReference>
<dbReference type="InterPro" id="IPR014214">
    <property type="entry name" value="Dipicolinic_acid_synth_B"/>
</dbReference>
<dbReference type="InterPro" id="IPR003382">
    <property type="entry name" value="Flavoprotein"/>
</dbReference>
<dbReference type="NCBIfam" id="NF006161">
    <property type="entry name" value="PRK08305.1"/>
    <property type="match status" value="1"/>
</dbReference>
<dbReference type="Pfam" id="PF02441">
    <property type="entry name" value="Flavoprotein"/>
    <property type="match status" value="1"/>
</dbReference>
<evidence type="ECO:0000313" key="2">
    <source>
        <dbReference type="EMBL" id="MBC8528699.1"/>
    </source>
</evidence>
<protein>
    <submittedName>
        <fullName evidence="2">Dipicolinate synthase subunit B</fullName>
    </submittedName>
</protein>
<dbReference type="InterPro" id="IPR036551">
    <property type="entry name" value="Flavin_trans-like"/>
</dbReference>
<dbReference type="NCBIfam" id="TIGR02852">
    <property type="entry name" value="spore_dpaB"/>
    <property type="match status" value="1"/>
</dbReference>
<dbReference type="SUPFAM" id="SSF52507">
    <property type="entry name" value="Homo-oligomeric flavin-containing Cys decarboxylases, HFCD"/>
    <property type="match status" value="1"/>
</dbReference>
<reference evidence="2" key="1">
    <citation type="submission" date="2020-08" db="EMBL/GenBank/DDBJ databases">
        <title>Genome public.</title>
        <authorList>
            <person name="Liu C."/>
            <person name="Sun Q."/>
        </authorList>
    </citation>
    <scope>NUCLEOTIDE SEQUENCE</scope>
    <source>
        <strain evidence="2">NSJ-44</strain>
    </source>
</reference>
<proteinExistence type="predicted"/>
<sequence>MLYKTLGFALTGSYCTIERTLPEIENLVLSGATVVPILSENFATVDTRFGRAADWIEKIEKICGRRSIRTIVEAEPIGPKKMFDALIIAPCTSNTLAKIANGITDGPVTMACKAHLRSARPVVLAISTNDALSGSAKNIGQLLNTKHFYFVPFGQDDVAKKPNSLVSHTELILPTVEAALEGRQLQPLLAPYIG</sequence>
<gene>
    <name evidence="2" type="ORF">H8699_04505</name>
</gene>
<keyword evidence="3" id="KW-1185">Reference proteome</keyword>
<accession>A0A926CZC5</accession>
<dbReference type="Proteomes" id="UP000654279">
    <property type="component" value="Unassembled WGS sequence"/>
</dbReference>
<dbReference type="EMBL" id="JACRSO010000001">
    <property type="protein sequence ID" value="MBC8528699.1"/>
    <property type="molecule type" value="Genomic_DNA"/>
</dbReference>
<dbReference type="Gene3D" id="3.40.50.1950">
    <property type="entry name" value="Flavin prenyltransferase-like"/>
    <property type="match status" value="1"/>
</dbReference>
<name>A0A926CZC5_9FIRM</name>
<dbReference type="AlphaFoldDB" id="A0A926CZC5"/>
<organism evidence="2 3">
    <name type="scientific">Luoshenia tenuis</name>
    <dbReference type="NCBI Taxonomy" id="2763654"/>
    <lineage>
        <taxon>Bacteria</taxon>
        <taxon>Bacillati</taxon>
        <taxon>Bacillota</taxon>
        <taxon>Clostridia</taxon>
        <taxon>Christensenellales</taxon>
        <taxon>Christensenellaceae</taxon>
        <taxon>Luoshenia</taxon>
    </lineage>
</organism>
<feature type="domain" description="Flavoprotein" evidence="1">
    <location>
        <begin position="4"/>
        <end position="176"/>
    </location>
</feature>
<evidence type="ECO:0000313" key="3">
    <source>
        <dbReference type="Proteomes" id="UP000654279"/>
    </source>
</evidence>
<dbReference type="RefSeq" id="WP_138296536.1">
    <property type="nucleotide sequence ID" value="NZ_JACRSO010000001.1"/>
</dbReference>
<comment type="caution">
    <text evidence="2">The sequence shown here is derived from an EMBL/GenBank/DDBJ whole genome shotgun (WGS) entry which is preliminary data.</text>
</comment>
<evidence type="ECO:0000259" key="1">
    <source>
        <dbReference type="Pfam" id="PF02441"/>
    </source>
</evidence>
<dbReference type="GO" id="GO:0003824">
    <property type="term" value="F:catalytic activity"/>
    <property type="evidence" value="ECO:0007669"/>
    <property type="project" value="InterPro"/>
</dbReference>